<dbReference type="SUPFAM" id="SSF51735">
    <property type="entry name" value="NAD(P)-binding Rossmann-fold domains"/>
    <property type="match status" value="1"/>
</dbReference>
<dbReference type="InterPro" id="IPR011032">
    <property type="entry name" value="GroES-like_sf"/>
</dbReference>
<dbReference type="Proteomes" id="UP001217325">
    <property type="component" value="Unassembled WGS sequence"/>
</dbReference>
<dbReference type="PANTHER" id="PTHR44154:SF1">
    <property type="entry name" value="QUINONE OXIDOREDUCTASE"/>
    <property type="match status" value="1"/>
</dbReference>
<dbReference type="EC" id="1.3.1.85" evidence="3"/>
<evidence type="ECO:0000256" key="1">
    <source>
        <dbReference type="ARBA" id="ARBA00022857"/>
    </source>
</evidence>
<dbReference type="AlphaFoldDB" id="A0AAW6LN38"/>
<evidence type="ECO:0000259" key="2">
    <source>
        <dbReference type="SMART" id="SM00829"/>
    </source>
</evidence>
<dbReference type="RefSeq" id="WP_275232171.1">
    <property type="nucleotide sequence ID" value="NZ_JARDXE010000014.1"/>
</dbReference>
<dbReference type="NCBIfam" id="TIGR01751">
    <property type="entry name" value="crot-CoA-red"/>
    <property type="match status" value="1"/>
</dbReference>
<dbReference type="SUPFAM" id="SSF50129">
    <property type="entry name" value="GroES-like"/>
    <property type="match status" value="1"/>
</dbReference>
<keyword evidence="3" id="KW-0560">Oxidoreductase</keyword>
<dbReference type="InterPro" id="IPR051603">
    <property type="entry name" value="Zinc-ADH_QOR/CCCR"/>
</dbReference>
<sequence>MDSLAQAVIDGATPEQLANEPVPTQYRAAHIRREDSEMFRGVDDKDVRKSIHVGDVPMPDLAPDEVLVAVMASAINFNTVWSATFEPVSTFRMLARLGREGGFSARHDQDHQVIGSDASGVVVRVGAGVRRCKIGDHVVVNPAFVDDQEPATHQDGMMGTGQLAWGYETNFGGLANYAVVRASQILPKPEQLTWEEAASFSLCAGTAYRMLVSDKGARIKQGDIVMIWGATGGLGAFAVQLVKNGGGIAVGIVGSEEKVALAKELGCDFVINRANLKVDDSLSHADRSVAVGKQIGKLIRAELGEDPRIVFDYVGRETFATSVFVAARGGTVVTCGSTTGYQHEFDNRYLWMNLKRIIGSHGVNYGEMAECTRLFQRGMLLPMISSTYALDSVGEAARLVQRNDHVGKVAVLCLAPEPGLGVTDAQKRAQISTQIESLRAAIEVHAE</sequence>
<dbReference type="PANTHER" id="PTHR44154">
    <property type="entry name" value="QUINONE OXIDOREDUCTASE"/>
    <property type="match status" value="1"/>
</dbReference>
<name>A0AAW6LN38_RHOSG</name>
<dbReference type="EMBL" id="JARDXE010000014">
    <property type="protein sequence ID" value="MDE8647606.1"/>
    <property type="molecule type" value="Genomic_DNA"/>
</dbReference>
<dbReference type="InterPro" id="IPR010085">
    <property type="entry name" value="Crot_CoA_red"/>
</dbReference>
<comment type="caution">
    <text evidence="3">The sequence shown here is derived from an EMBL/GenBank/DDBJ whole genome shotgun (WGS) entry which is preliminary data.</text>
</comment>
<evidence type="ECO:0000313" key="4">
    <source>
        <dbReference type="Proteomes" id="UP001217325"/>
    </source>
</evidence>
<dbReference type="InterPro" id="IPR036291">
    <property type="entry name" value="NAD(P)-bd_dom_sf"/>
</dbReference>
<dbReference type="Pfam" id="PF00107">
    <property type="entry name" value="ADH_zinc_N"/>
    <property type="match status" value="1"/>
</dbReference>
<dbReference type="InterPro" id="IPR013149">
    <property type="entry name" value="ADH-like_C"/>
</dbReference>
<dbReference type="InterPro" id="IPR013154">
    <property type="entry name" value="ADH-like_N"/>
</dbReference>
<keyword evidence="1" id="KW-0521">NADP</keyword>
<dbReference type="GO" id="GO:0043880">
    <property type="term" value="F:crotonyl-CoA reductase activity"/>
    <property type="evidence" value="ECO:0007669"/>
    <property type="project" value="InterPro"/>
</dbReference>
<dbReference type="Pfam" id="PF08240">
    <property type="entry name" value="ADH_N"/>
    <property type="match status" value="1"/>
</dbReference>
<evidence type="ECO:0000313" key="3">
    <source>
        <dbReference type="EMBL" id="MDE8647606.1"/>
    </source>
</evidence>
<gene>
    <name evidence="3" type="primary">ccrA</name>
    <name evidence="3" type="ORF">PXH69_21765</name>
</gene>
<organism evidence="3 4">
    <name type="scientific">Rhodococcus qingshengii</name>
    <dbReference type="NCBI Taxonomy" id="334542"/>
    <lineage>
        <taxon>Bacteria</taxon>
        <taxon>Bacillati</taxon>
        <taxon>Actinomycetota</taxon>
        <taxon>Actinomycetes</taxon>
        <taxon>Mycobacteriales</taxon>
        <taxon>Nocardiaceae</taxon>
        <taxon>Rhodococcus</taxon>
        <taxon>Rhodococcus erythropolis group</taxon>
    </lineage>
</organism>
<reference evidence="3" key="1">
    <citation type="submission" date="2023-02" db="EMBL/GenBank/DDBJ databases">
        <title>A novel hydrolase synthesized by Rhodococcus erythropolis HQ is responsible for the detoxification of Zearalenone.</title>
        <authorList>
            <person name="Hu J."/>
            <person name="Xu J."/>
        </authorList>
    </citation>
    <scope>NUCLEOTIDE SEQUENCE</scope>
    <source>
        <strain evidence="3">HQ</strain>
    </source>
</reference>
<dbReference type="InterPro" id="IPR020843">
    <property type="entry name" value="ER"/>
</dbReference>
<dbReference type="SMART" id="SM00829">
    <property type="entry name" value="PKS_ER"/>
    <property type="match status" value="1"/>
</dbReference>
<feature type="domain" description="Enoyl reductase (ER)" evidence="2">
    <location>
        <begin position="46"/>
        <end position="411"/>
    </location>
</feature>
<accession>A0AAW6LN38</accession>
<protein>
    <submittedName>
        <fullName evidence="3">Crotonyl-CoA carboxylase/reductase</fullName>
        <ecNumber evidence="3">1.3.1.85</ecNumber>
    </submittedName>
</protein>
<dbReference type="Gene3D" id="3.90.180.10">
    <property type="entry name" value="Medium-chain alcohol dehydrogenases, catalytic domain"/>
    <property type="match status" value="2"/>
</dbReference>
<proteinExistence type="predicted"/>